<protein>
    <submittedName>
        <fullName evidence="1">Uncharacterized protein</fullName>
    </submittedName>
</protein>
<evidence type="ECO:0000313" key="2">
    <source>
        <dbReference type="Proteomes" id="UP000003936"/>
    </source>
</evidence>
<dbReference type="AlphaFoldDB" id="J3TFC2"/>
<dbReference type="HOGENOM" id="CLU_2809991_0_0_6"/>
<sequence>MHIEDQNIFFEHMKILYKISHTCADSEPSKDAYHYTMAASINKLYQISAMHSRISSENHPEAGVNAL</sequence>
<dbReference type="EMBL" id="CP003546">
    <property type="protein sequence ID" value="AFP84862.1"/>
    <property type="molecule type" value="Genomic_DNA"/>
</dbReference>
<dbReference type="Proteomes" id="UP000003936">
    <property type="component" value="Chromosome"/>
</dbReference>
<gene>
    <name evidence="1" type="ORF">A359_04690</name>
</gene>
<evidence type="ECO:0000313" key="1">
    <source>
        <dbReference type="EMBL" id="AFP84862.1"/>
    </source>
</evidence>
<accession>J3TFC2</accession>
<keyword evidence="2" id="KW-1185">Reference proteome</keyword>
<reference evidence="1 2" key="1">
    <citation type="journal article" date="2012" name="Mol. Biol. Evol.">
        <title>Genome reduction and co-evolution between the primary and secondary bacterial symbionts of psyllids.</title>
        <authorList>
            <person name="Sloan D.B."/>
            <person name="Moran N.A."/>
        </authorList>
    </citation>
    <scope>NUCLEOTIDE SEQUENCE [LARGE SCALE GENOMIC DNA]</scope>
    <source>
        <strain evidence="1">Ceuc_S</strain>
    </source>
</reference>
<name>J3TFC2_9ENTR</name>
<proteinExistence type="predicted"/>
<dbReference type="KEGG" id="sect:A359_04690"/>
<organism evidence="1 2">
    <name type="scientific">secondary endosymbiont of Ctenarytaina eucalypti</name>
    <dbReference type="NCBI Taxonomy" id="1199245"/>
    <lineage>
        <taxon>Bacteria</taxon>
        <taxon>Pseudomonadati</taxon>
        <taxon>Pseudomonadota</taxon>
        <taxon>Gammaproteobacteria</taxon>
        <taxon>Enterobacterales</taxon>
        <taxon>Enterobacteriaceae</taxon>
        <taxon>aphid secondary symbionts</taxon>
    </lineage>
</organism>